<accession>A0A6I2UEX2</accession>
<evidence type="ECO:0000313" key="1">
    <source>
        <dbReference type="EMBL" id="MSU08180.1"/>
    </source>
</evidence>
<dbReference type="EMBL" id="VUNR01000005">
    <property type="protein sequence ID" value="MSU08180.1"/>
    <property type="molecule type" value="Genomic_DNA"/>
</dbReference>
<name>A0A6I2UEX2_9FIRM</name>
<dbReference type="GeneID" id="96778092"/>
<evidence type="ECO:0000313" key="2">
    <source>
        <dbReference type="Proteomes" id="UP000433181"/>
    </source>
</evidence>
<reference evidence="1 2" key="1">
    <citation type="submission" date="2019-08" db="EMBL/GenBank/DDBJ databases">
        <title>In-depth cultivation of the pig gut microbiome towards novel bacterial diversity and tailored functional studies.</title>
        <authorList>
            <person name="Wylensek D."/>
            <person name="Hitch T.C.A."/>
            <person name="Clavel T."/>
        </authorList>
    </citation>
    <scope>NUCLEOTIDE SEQUENCE [LARGE SCALE GENOMIC DNA]</scope>
    <source>
        <strain evidence="1 2">WCA-693-APC-5D-A</strain>
    </source>
</reference>
<dbReference type="RefSeq" id="WP_154406335.1">
    <property type="nucleotide sequence ID" value="NZ_VUNR01000005.1"/>
</dbReference>
<protein>
    <submittedName>
        <fullName evidence="1">Uncharacterized protein</fullName>
    </submittedName>
</protein>
<proteinExistence type="predicted"/>
<dbReference type="Proteomes" id="UP000433181">
    <property type="component" value="Unassembled WGS sequence"/>
</dbReference>
<organism evidence="1 2">
    <name type="scientific">Anaerovibrio slackiae</name>
    <dbReference type="NCBI Taxonomy" id="2652309"/>
    <lineage>
        <taxon>Bacteria</taxon>
        <taxon>Bacillati</taxon>
        <taxon>Bacillota</taxon>
        <taxon>Negativicutes</taxon>
        <taxon>Selenomonadales</taxon>
        <taxon>Selenomonadaceae</taxon>
        <taxon>Anaerovibrio</taxon>
    </lineage>
</organism>
<keyword evidence="2" id="KW-1185">Reference proteome</keyword>
<sequence length="198" mass="23012">MLYDLPKPKDGEVFCEFNVNPKKNISLDCSIRATALAFDISYDKAYRNLCEFGIKMSRMFNESRCIGVYLSNKAVRLMIDVQETVKEFALNHPKGRFLLGVKVDNDKLKITDHTVCCIDGIVYDSFDSTNATIYRAWQVYLSEEELLYDVLVGIKDAATKPYKDNEDCFTALEMKELLNYRRMLERDLQKMEDFMEGR</sequence>
<comment type="caution">
    <text evidence="1">The sequence shown here is derived from an EMBL/GenBank/DDBJ whole genome shotgun (WGS) entry which is preliminary data.</text>
</comment>
<gene>
    <name evidence="1" type="ORF">FYJ84_04125</name>
</gene>
<dbReference type="AlphaFoldDB" id="A0A6I2UEX2"/>